<feature type="compositionally biased region" description="Basic residues" evidence="1">
    <location>
        <begin position="373"/>
        <end position="385"/>
    </location>
</feature>
<feature type="compositionally biased region" description="Basic and acidic residues" evidence="1">
    <location>
        <begin position="402"/>
        <end position="417"/>
    </location>
</feature>
<feature type="compositionally biased region" description="Low complexity" evidence="1">
    <location>
        <begin position="830"/>
        <end position="850"/>
    </location>
</feature>
<feature type="compositionally biased region" description="Acidic residues" evidence="1">
    <location>
        <begin position="585"/>
        <end position="595"/>
    </location>
</feature>
<feature type="compositionally biased region" description="Polar residues" evidence="1">
    <location>
        <begin position="634"/>
        <end position="643"/>
    </location>
</feature>
<protein>
    <recommendedName>
        <fullName evidence="4">Cell wall proline rich protein</fullName>
    </recommendedName>
</protein>
<evidence type="ECO:0008006" key="4">
    <source>
        <dbReference type="Google" id="ProtNLM"/>
    </source>
</evidence>
<evidence type="ECO:0000313" key="3">
    <source>
        <dbReference type="Proteomes" id="UP001215712"/>
    </source>
</evidence>
<feature type="compositionally biased region" description="Basic and acidic residues" evidence="1">
    <location>
        <begin position="180"/>
        <end position="189"/>
    </location>
</feature>
<feature type="compositionally biased region" description="Pro residues" evidence="1">
    <location>
        <begin position="202"/>
        <end position="222"/>
    </location>
</feature>
<feature type="region of interest" description="Disordered" evidence="1">
    <location>
        <begin position="1"/>
        <end position="490"/>
    </location>
</feature>
<gene>
    <name evidence="2" type="ORF">N7493_005781</name>
</gene>
<accession>A0AAD6MWW9</accession>
<feature type="compositionally biased region" description="Basic residues" evidence="1">
    <location>
        <begin position="306"/>
        <end position="318"/>
    </location>
</feature>
<dbReference type="Proteomes" id="UP001215712">
    <property type="component" value="Unassembled WGS sequence"/>
</dbReference>
<evidence type="ECO:0000256" key="1">
    <source>
        <dbReference type="SAM" id="MobiDB-lite"/>
    </source>
</evidence>
<feature type="compositionally biased region" description="Polar residues" evidence="1">
    <location>
        <begin position="749"/>
        <end position="759"/>
    </location>
</feature>
<dbReference type="EMBL" id="JAQJAN010000006">
    <property type="protein sequence ID" value="KAJ5727961.1"/>
    <property type="molecule type" value="Genomic_DNA"/>
</dbReference>
<feature type="region of interest" description="Disordered" evidence="1">
    <location>
        <begin position="573"/>
        <end position="800"/>
    </location>
</feature>
<feature type="compositionally biased region" description="Basic and acidic residues" evidence="1">
    <location>
        <begin position="855"/>
        <end position="876"/>
    </location>
</feature>
<feature type="compositionally biased region" description="Basic and acidic residues" evidence="1">
    <location>
        <begin position="467"/>
        <end position="476"/>
    </location>
</feature>
<feature type="compositionally biased region" description="Polar residues" evidence="1">
    <location>
        <begin position="344"/>
        <end position="353"/>
    </location>
</feature>
<keyword evidence="3" id="KW-1185">Reference proteome</keyword>
<dbReference type="AlphaFoldDB" id="A0AAD6MWW9"/>
<evidence type="ECO:0000313" key="2">
    <source>
        <dbReference type="EMBL" id="KAJ5727961.1"/>
    </source>
</evidence>
<feature type="compositionally biased region" description="Basic and acidic residues" evidence="1">
    <location>
        <begin position="334"/>
        <end position="343"/>
    </location>
</feature>
<reference evidence="2" key="2">
    <citation type="submission" date="2023-01" db="EMBL/GenBank/DDBJ databases">
        <authorList>
            <person name="Petersen C."/>
        </authorList>
    </citation>
    <scope>NUCLEOTIDE SEQUENCE</scope>
    <source>
        <strain evidence="2">IBT 17514</strain>
    </source>
</reference>
<feature type="compositionally biased region" description="Pro residues" evidence="1">
    <location>
        <begin position="127"/>
        <end position="137"/>
    </location>
</feature>
<name>A0AAD6MWW9_9EURO</name>
<feature type="region of interest" description="Disordered" evidence="1">
    <location>
        <begin position="822"/>
        <end position="908"/>
    </location>
</feature>
<organism evidence="2 3">
    <name type="scientific">Penicillium malachiteum</name>
    <dbReference type="NCBI Taxonomy" id="1324776"/>
    <lineage>
        <taxon>Eukaryota</taxon>
        <taxon>Fungi</taxon>
        <taxon>Dikarya</taxon>
        <taxon>Ascomycota</taxon>
        <taxon>Pezizomycotina</taxon>
        <taxon>Eurotiomycetes</taxon>
        <taxon>Eurotiomycetidae</taxon>
        <taxon>Eurotiales</taxon>
        <taxon>Aspergillaceae</taxon>
        <taxon>Penicillium</taxon>
    </lineage>
</organism>
<proteinExistence type="predicted"/>
<feature type="compositionally biased region" description="Basic residues" evidence="1">
    <location>
        <begin position="877"/>
        <end position="889"/>
    </location>
</feature>
<feature type="compositionally biased region" description="Basic residues" evidence="1">
    <location>
        <begin position="138"/>
        <end position="148"/>
    </location>
</feature>
<comment type="caution">
    <text evidence="2">The sequence shown here is derived from an EMBL/GenBank/DDBJ whole genome shotgun (WGS) entry which is preliminary data.</text>
</comment>
<feature type="compositionally biased region" description="Low complexity" evidence="1">
    <location>
        <begin position="423"/>
        <end position="435"/>
    </location>
</feature>
<sequence length="908" mass="98036">MASISFPPQSRPGFPQHFDSALADPEPNRRLTMPPLPNPPFVFPARDPDTSVSSPADTERRTPPALPAFSFNPGADQSLQPTPPAHVPSRPGGHRRRPSEFVGDNQLVTPASGDADKREEPTTPTQPSAPTPGPPRGPGRRHHAHRRSQAVSGVDMLAIQKALATNPGAASAPNTPGDPLLDKGREDISRPLSYSAGSLGRPTPPASPQFPPSSIPPVPPIPASIQLESAPINDNVDTGRPVSAVFHATPESPATAQFQPPQVPTPPAETGSPHNRKSKPRPKTADASLAFDFMQAQNTPDVPSVKRSKSTGHPRSGKSKSVANLDATLANANHEGDDAHSTDTSRPSGTYSDDGSEASIDMDHEYDSSSPKKSSKSKKKQKRVRSWAGAILTRGKGKRHDKHEAEHLEVPAKDKCKEKARKLPPALTPPTLTRTNSEAGSVMEVDFDNDDVLVIRTPTNPEGPVSDADKGQDDRLVPPVPSLETSWKPRSFYEQTAQDDVLSSPIIDLDAALGPFNTPDMRPRGNLSKFSLATQRMYSGGRRGEFVGPEMRYHRRTESAPVMQPFDRSALTAIRLGGNGSETPDVFDEEEEDEFLAANQSPRNERAPVESPVEIPVTQPEPQASADAEKSTDSIKSAGSVETLTGGPEPQPEGLGIQSTEEPANTEEAPIAIEQDTADSIQHVVNPFSKPFSTPPCDSSEHLRPEEIDPKQLDPHSPDISPRYLAVDKRPSTSPNQLLPSIPPFSLSAGVSPSESSFPSPDGPRFSDRNFSSHSYHHLPSDYPYASVEDVPSLTSSASTMTTAHRFSATFFPRGRLSSDRAASFSAAVNRRSSQANSSKRSSLASLSKLVGGQHSERSKLYQEEKPPGEGYDSSKKKSRRISRLMHFWKGKDKERTITEPSIPERPV</sequence>
<reference evidence="2" key="1">
    <citation type="journal article" date="2023" name="IMA Fungus">
        <title>Comparative genomic study of the Penicillium genus elucidates a diverse pangenome and 15 lateral gene transfer events.</title>
        <authorList>
            <person name="Petersen C."/>
            <person name="Sorensen T."/>
            <person name="Nielsen M.R."/>
            <person name="Sondergaard T.E."/>
            <person name="Sorensen J.L."/>
            <person name="Fitzpatrick D.A."/>
            <person name="Frisvad J.C."/>
            <person name="Nielsen K.L."/>
        </authorList>
    </citation>
    <scope>NUCLEOTIDE SEQUENCE</scope>
    <source>
        <strain evidence="2">IBT 17514</strain>
    </source>
</reference>
<feature type="compositionally biased region" description="Basic and acidic residues" evidence="1">
    <location>
        <begin position="699"/>
        <end position="717"/>
    </location>
</feature>